<reference evidence="12 13" key="1">
    <citation type="submission" date="2015-06" db="EMBL/GenBank/DDBJ databases">
        <title>Draft genome of the ant-associated black yeast Phialophora attae CBS 131958.</title>
        <authorList>
            <person name="Moreno L.F."/>
            <person name="Stielow B.J."/>
            <person name="de Hoog S."/>
            <person name="Vicente V.A."/>
            <person name="Weiss V.A."/>
            <person name="de Vries M."/>
            <person name="Cruz L.M."/>
            <person name="Souza E.M."/>
        </authorList>
    </citation>
    <scope>NUCLEOTIDE SEQUENCE [LARGE SCALE GENOMIC DNA]</scope>
    <source>
        <strain evidence="12 13">CBS 131958</strain>
    </source>
</reference>
<dbReference type="GO" id="GO:0004022">
    <property type="term" value="F:alcohol dehydrogenase (NAD+) activity"/>
    <property type="evidence" value="ECO:0007669"/>
    <property type="project" value="UniProtKB-EC"/>
</dbReference>
<dbReference type="OrthoDB" id="1879366at2759"/>
<dbReference type="Gene3D" id="3.40.50.720">
    <property type="entry name" value="NAD(P)-binding Rossmann-like Domain"/>
    <property type="match status" value="1"/>
</dbReference>
<feature type="compositionally biased region" description="Polar residues" evidence="9">
    <location>
        <begin position="410"/>
        <end position="441"/>
    </location>
</feature>
<feature type="domain" description="Major facilitator superfamily (MFS) profile" evidence="11">
    <location>
        <begin position="486"/>
        <end position="552"/>
    </location>
</feature>
<dbReference type="Pfam" id="PF08240">
    <property type="entry name" value="ADH_N"/>
    <property type="match status" value="1"/>
</dbReference>
<comment type="similarity">
    <text evidence="3">Belongs to the zinc-containing alcohol dehydrogenase family.</text>
</comment>
<dbReference type="InterPro" id="IPR011032">
    <property type="entry name" value="GroES-like_sf"/>
</dbReference>
<keyword evidence="7" id="KW-0560">Oxidoreductase</keyword>
<evidence type="ECO:0000256" key="3">
    <source>
        <dbReference type="ARBA" id="ARBA00008072"/>
    </source>
</evidence>
<dbReference type="EMBL" id="LFJN01000014">
    <property type="protein sequence ID" value="KPI39769.1"/>
    <property type="molecule type" value="Genomic_DNA"/>
</dbReference>
<evidence type="ECO:0000313" key="12">
    <source>
        <dbReference type="EMBL" id="KPI39769.1"/>
    </source>
</evidence>
<feature type="transmembrane region" description="Helical" evidence="10">
    <location>
        <begin position="520"/>
        <end position="540"/>
    </location>
</feature>
<keyword evidence="8" id="KW-0520">NAD</keyword>
<dbReference type="GeneID" id="28735358"/>
<evidence type="ECO:0000256" key="5">
    <source>
        <dbReference type="ARBA" id="ARBA00022723"/>
    </source>
</evidence>
<keyword evidence="13" id="KW-1185">Reference proteome</keyword>
<dbReference type="Pfam" id="PF00107">
    <property type="entry name" value="ADH_zinc_N"/>
    <property type="match status" value="1"/>
</dbReference>
<dbReference type="AlphaFoldDB" id="A0A0N0NM42"/>
<dbReference type="InterPro" id="IPR020846">
    <property type="entry name" value="MFS_dom"/>
</dbReference>
<protein>
    <recommendedName>
        <fullName evidence="4">alcohol dehydrogenase</fullName>
        <ecNumber evidence="4">1.1.1.1</ecNumber>
    </recommendedName>
</protein>
<feature type="compositionally biased region" description="Basic and acidic residues" evidence="9">
    <location>
        <begin position="395"/>
        <end position="408"/>
    </location>
</feature>
<dbReference type="GO" id="GO:0046872">
    <property type="term" value="F:metal ion binding"/>
    <property type="evidence" value="ECO:0007669"/>
    <property type="project" value="UniProtKB-KW"/>
</dbReference>
<evidence type="ECO:0000256" key="4">
    <source>
        <dbReference type="ARBA" id="ARBA00013190"/>
    </source>
</evidence>
<dbReference type="VEuPathDB" id="FungiDB:AB675_3429"/>
<evidence type="ECO:0000256" key="6">
    <source>
        <dbReference type="ARBA" id="ARBA00022833"/>
    </source>
</evidence>
<feature type="region of interest" description="Disordered" evidence="9">
    <location>
        <begin position="1"/>
        <end position="26"/>
    </location>
</feature>
<evidence type="ECO:0000256" key="8">
    <source>
        <dbReference type="ARBA" id="ARBA00023027"/>
    </source>
</evidence>
<dbReference type="FunFam" id="3.40.50.720:FF:000039">
    <property type="entry name" value="Alcohol dehydrogenase AdhP"/>
    <property type="match status" value="1"/>
</dbReference>
<evidence type="ECO:0000259" key="11">
    <source>
        <dbReference type="PROSITE" id="PS50850"/>
    </source>
</evidence>
<keyword evidence="10" id="KW-0472">Membrane</keyword>
<dbReference type="Gene3D" id="1.20.1720.10">
    <property type="entry name" value="Multidrug resistance protein D"/>
    <property type="match status" value="1"/>
</dbReference>
<evidence type="ECO:0000256" key="7">
    <source>
        <dbReference type="ARBA" id="ARBA00023002"/>
    </source>
</evidence>
<dbReference type="PANTHER" id="PTHR42940:SF3">
    <property type="entry name" value="ALCOHOL DEHYDROGENASE 1-RELATED"/>
    <property type="match status" value="1"/>
</dbReference>
<comment type="caution">
    <text evidence="12">The sequence shown here is derived from an EMBL/GenBank/DDBJ whole genome shotgun (WGS) entry which is preliminary data.</text>
</comment>
<proteinExistence type="inferred from homology"/>
<dbReference type="PROSITE" id="PS50850">
    <property type="entry name" value="MFS"/>
    <property type="match status" value="1"/>
</dbReference>
<evidence type="ECO:0000256" key="2">
    <source>
        <dbReference type="ARBA" id="ARBA00004141"/>
    </source>
</evidence>
<dbReference type="RefSeq" id="XP_017999732.1">
    <property type="nucleotide sequence ID" value="XM_018143478.1"/>
</dbReference>
<dbReference type="InterPro" id="IPR020843">
    <property type="entry name" value="ER"/>
</dbReference>
<dbReference type="SUPFAM" id="SSF103473">
    <property type="entry name" value="MFS general substrate transporter"/>
    <property type="match status" value="1"/>
</dbReference>
<dbReference type="SUPFAM" id="SSF51735">
    <property type="entry name" value="NAD(P)-binding Rossmann-fold domains"/>
    <property type="match status" value="1"/>
</dbReference>
<keyword evidence="10" id="KW-0812">Transmembrane</keyword>
<evidence type="ECO:0000313" key="13">
    <source>
        <dbReference type="Proteomes" id="UP000038010"/>
    </source>
</evidence>
<dbReference type="PANTHER" id="PTHR42940">
    <property type="entry name" value="ALCOHOL DEHYDROGENASE 1-RELATED"/>
    <property type="match status" value="1"/>
</dbReference>
<dbReference type="GO" id="GO:0022857">
    <property type="term" value="F:transmembrane transporter activity"/>
    <property type="evidence" value="ECO:0007669"/>
    <property type="project" value="InterPro"/>
</dbReference>
<evidence type="ECO:0000256" key="1">
    <source>
        <dbReference type="ARBA" id="ARBA00001947"/>
    </source>
</evidence>
<feature type="region of interest" description="Disordered" evidence="9">
    <location>
        <begin position="373"/>
        <end position="474"/>
    </location>
</feature>
<gene>
    <name evidence="12" type="ORF">AB675_3429</name>
</gene>
<feature type="transmembrane region" description="Helical" evidence="10">
    <location>
        <begin position="484"/>
        <end position="508"/>
    </location>
</feature>
<dbReference type="GO" id="GO:0005737">
    <property type="term" value="C:cytoplasm"/>
    <property type="evidence" value="ECO:0007669"/>
    <property type="project" value="TreeGrafter"/>
</dbReference>
<dbReference type="SUPFAM" id="SSF50129">
    <property type="entry name" value="GroES-like"/>
    <property type="match status" value="1"/>
</dbReference>
<dbReference type="InterPro" id="IPR036259">
    <property type="entry name" value="MFS_trans_sf"/>
</dbReference>
<keyword evidence="5" id="KW-0479">Metal-binding</keyword>
<dbReference type="Gene3D" id="3.90.180.10">
    <property type="entry name" value="Medium-chain alcohol dehydrogenases, catalytic domain"/>
    <property type="match status" value="1"/>
</dbReference>
<keyword evidence="10" id="KW-1133">Transmembrane helix</keyword>
<dbReference type="InterPro" id="IPR013154">
    <property type="entry name" value="ADH-like_N"/>
</dbReference>
<dbReference type="Proteomes" id="UP000038010">
    <property type="component" value="Unassembled WGS sequence"/>
</dbReference>
<dbReference type="STRING" id="1664694.A0A0N0NM42"/>
<dbReference type="SMART" id="SM00829">
    <property type="entry name" value="PKS_ER"/>
    <property type="match status" value="1"/>
</dbReference>
<comment type="cofactor">
    <cofactor evidence="1">
        <name>Zn(2+)</name>
        <dbReference type="ChEBI" id="CHEBI:29105"/>
    </cofactor>
</comment>
<organism evidence="12 13">
    <name type="scientific">Cyphellophora attinorum</name>
    <dbReference type="NCBI Taxonomy" id="1664694"/>
    <lineage>
        <taxon>Eukaryota</taxon>
        <taxon>Fungi</taxon>
        <taxon>Dikarya</taxon>
        <taxon>Ascomycota</taxon>
        <taxon>Pezizomycotina</taxon>
        <taxon>Eurotiomycetes</taxon>
        <taxon>Chaetothyriomycetidae</taxon>
        <taxon>Chaetothyriales</taxon>
        <taxon>Cyphellophoraceae</taxon>
        <taxon>Cyphellophora</taxon>
    </lineage>
</organism>
<comment type="subcellular location">
    <subcellularLocation>
        <location evidence="2">Membrane</location>
        <topology evidence="2">Multi-pass membrane protein</topology>
    </subcellularLocation>
</comment>
<accession>A0A0N0NM42</accession>
<dbReference type="EC" id="1.1.1.1" evidence="4"/>
<name>A0A0N0NM42_9EURO</name>
<dbReference type="GO" id="GO:0016020">
    <property type="term" value="C:membrane"/>
    <property type="evidence" value="ECO:0007669"/>
    <property type="project" value="UniProtKB-SubCell"/>
</dbReference>
<evidence type="ECO:0000256" key="10">
    <source>
        <dbReference type="SAM" id="Phobius"/>
    </source>
</evidence>
<keyword evidence="6" id="KW-0862">Zinc</keyword>
<dbReference type="InterPro" id="IPR013149">
    <property type="entry name" value="ADH-like_C"/>
</dbReference>
<evidence type="ECO:0000256" key="9">
    <source>
        <dbReference type="SAM" id="MobiDB-lite"/>
    </source>
</evidence>
<dbReference type="CDD" id="cd08297">
    <property type="entry name" value="CAD3"/>
    <property type="match status" value="1"/>
</dbReference>
<dbReference type="InterPro" id="IPR036291">
    <property type="entry name" value="NAD(P)-bd_dom_sf"/>
</dbReference>
<sequence length="552" mass="58511">MGSLDIPKKQRAAVKQGSGHDAKAPVQEVDVQMPGPDQILVKINWTGLCASDKSLIHDEWAAFGVAMKDETKGIAGHEGAGVVVAVGENMRHKWKNGDRAGIKWVWSTCGECEFCLNGVDELHCPKQINAGFTTQGTFSQYCVSDGRYTTRIPEGVSDEEAGPIMCGGVTAYVACKRSAVKPGQWIVLPGAGGGLGHFAVQYAKAMGMRIIAIDGGAEKGELCKKLGAEEYIDFTSTKDIAAEVTRITTYGAHGVLVTAATAEAYASAPNLLRPGGTVVAVGLPKDPSVIAGAPPILLCLKRLNVVGSVTGTLKDVEEALSFTARGLVHPILTKGTLDDVDKYCELMIAGKLPGRAVLKQCFAKPAFALMDLHTSPDPQADPRVPLDSPTADVSASERRNARPEKDNDGDQSASTLHSPQAGSSDEAPTQGSIPDTVNGVRSEQVVGTDEKPRGQLEQYPDNLVDFDGVDDKDNPKNFSTARKWAITTSMGLMTFVVTFASTVFSVAVEPVAEEYNISRTTATLGVSLFLLGFVFGPLIFGPASEAYGRRTP</sequence>